<dbReference type="AlphaFoldDB" id="A0AAD8Y3W3"/>
<evidence type="ECO:0000313" key="1">
    <source>
        <dbReference type="EMBL" id="KAK1738589.1"/>
    </source>
</evidence>
<evidence type="ECO:0000313" key="2">
    <source>
        <dbReference type="Proteomes" id="UP001224775"/>
    </source>
</evidence>
<dbReference type="EMBL" id="JATAAI010000020">
    <property type="protein sequence ID" value="KAK1738589.1"/>
    <property type="molecule type" value="Genomic_DNA"/>
</dbReference>
<accession>A0AAD8Y3W3</accession>
<proteinExistence type="predicted"/>
<sequence>MNDLLGHELRKALSDHNHVSGQRKNRAAAAATGDLFDEWVNELDFHDMVSSKEAKKEYFLTTADLANVRYEPIGGGFGCGPPTKCYLHEHLVKTSVRKHGRAGVVKKLEARNKREEKKRMREEQAEQARKRLKTITNTSADGAAAAATATTMKASAGDTQEVKRLREGLLKMAKQNMGFEMSGAPKNWKIEVPGISKATFAALMGRPTDVDLESFVKNGAYYKEKYEASKLFRTDEAQLTKDFNRECVTQNIGPYVSVRYKPSTMELSISGYAEMYATMAYRLFGSSDF</sequence>
<comment type="caution">
    <text evidence="1">The sequence shown here is derived from an EMBL/GenBank/DDBJ whole genome shotgun (WGS) entry which is preliminary data.</text>
</comment>
<protein>
    <submittedName>
        <fullName evidence="1">Uncharacterized protein</fullName>
    </submittedName>
</protein>
<gene>
    <name evidence="1" type="ORF">QTG54_010619</name>
</gene>
<name>A0AAD8Y3W3_9STRA</name>
<keyword evidence="2" id="KW-1185">Reference proteome</keyword>
<reference evidence="1" key="1">
    <citation type="submission" date="2023-06" db="EMBL/GenBank/DDBJ databases">
        <title>Survivors Of The Sea: Transcriptome response of Skeletonema marinoi to long-term dormancy.</title>
        <authorList>
            <person name="Pinder M.I.M."/>
            <person name="Kourtchenko O."/>
            <person name="Robertson E.K."/>
            <person name="Larsson T."/>
            <person name="Maumus F."/>
            <person name="Osuna-Cruz C.M."/>
            <person name="Vancaester E."/>
            <person name="Stenow R."/>
            <person name="Vandepoele K."/>
            <person name="Ploug H."/>
            <person name="Bruchert V."/>
            <person name="Godhe A."/>
            <person name="Topel M."/>
        </authorList>
    </citation>
    <scope>NUCLEOTIDE SEQUENCE</scope>
    <source>
        <strain evidence="1">R05AC</strain>
    </source>
</reference>
<dbReference type="Proteomes" id="UP001224775">
    <property type="component" value="Unassembled WGS sequence"/>
</dbReference>
<organism evidence="1 2">
    <name type="scientific">Skeletonema marinoi</name>
    <dbReference type="NCBI Taxonomy" id="267567"/>
    <lineage>
        <taxon>Eukaryota</taxon>
        <taxon>Sar</taxon>
        <taxon>Stramenopiles</taxon>
        <taxon>Ochrophyta</taxon>
        <taxon>Bacillariophyta</taxon>
        <taxon>Coscinodiscophyceae</taxon>
        <taxon>Thalassiosirophycidae</taxon>
        <taxon>Thalassiosirales</taxon>
        <taxon>Skeletonemataceae</taxon>
        <taxon>Skeletonema</taxon>
        <taxon>Skeletonema marinoi-dohrnii complex</taxon>
    </lineage>
</organism>